<keyword evidence="1" id="KW-0418">Kinase</keyword>
<dbReference type="InterPro" id="IPR031322">
    <property type="entry name" value="Shikimate/glucono_kinase"/>
</dbReference>
<dbReference type="GO" id="GO:0016301">
    <property type="term" value="F:kinase activity"/>
    <property type="evidence" value="ECO:0007669"/>
    <property type="project" value="UniProtKB-KW"/>
</dbReference>
<dbReference type="eggNOG" id="COG0703">
    <property type="taxonomic scope" value="Bacteria"/>
</dbReference>
<keyword evidence="1" id="KW-0808">Transferase</keyword>
<dbReference type="Proteomes" id="UP000000322">
    <property type="component" value="Chromosome"/>
</dbReference>
<accession>D1BHZ3</accession>
<evidence type="ECO:0000313" key="1">
    <source>
        <dbReference type="EMBL" id="ACZ22063.1"/>
    </source>
</evidence>
<protein>
    <submittedName>
        <fullName evidence="1">Shikimate kinase</fullName>
    </submittedName>
</protein>
<dbReference type="InterPro" id="IPR027417">
    <property type="entry name" value="P-loop_NTPase"/>
</dbReference>
<proteinExistence type="predicted"/>
<keyword evidence="2" id="KW-1185">Reference proteome</keyword>
<dbReference type="KEGG" id="ske:Sked_21430"/>
<dbReference type="SUPFAM" id="SSF52540">
    <property type="entry name" value="P-loop containing nucleoside triphosphate hydrolases"/>
    <property type="match status" value="1"/>
</dbReference>
<evidence type="ECO:0000313" key="2">
    <source>
        <dbReference type="Proteomes" id="UP000000322"/>
    </source>
</evidence>
<gene>
    <name evidence="1" type="ordered locus">Sked_21430</name>
</gene>
<name>D1BHZ3_SANKS</name>
<dbReference type="Gene3D" id="3.40.50.300">
    <property type="entry name" value="P-loop containing nucleotide triphosphate hydrolases"/>
    <property type="match status" value="1"/>
</dbReference>
<dbReference type="Pfam" id="PF01202">
    <property type="entry name" value="SKI"/>
    <property type="match status" value="1"/>
</dbReference>
<dbReference type="STRING" id="446469.Sked_21430"/>
<dbReference type="AlphaFoldDB" id="D1BHZ3"/>
<reference evidence="1 2" key="1">
    <citation type="journal article" date="2009" name="Stand. Genomic Sci.">
        <title>Complete genome sequence of Sanguibacter keddieii type strain (ST-74).</title>
        <authorList>
            <person name="Ivanova N."/>
            <person name="Sikorski J."/>
            <person name="Sims D."/>
            <person name="Brettin T."/>
            <person name="Detter J.C."/>
            <person name="Han C."/>
            <person name="Lapidus A."/>
            <person name="Copeland A."/>
            <person name="Glavina Del Rio T."/>
            <person name="Nolan M."/>
            <person name="Chen F."/>
            <person name="Lucas S."/>
            <person name="Tice H."/>
            <person name="Cheng J.F."/>
            <person name="Bruce D."/>
            <person name="Goodwin L."/>
            <person name="Pitluck S."/>
            <person name="Pati A."/>
            <person name="Mavromatis K."/>
            <person name="Chen A."/>
            <person name="Palaniappan K."/>
            <person name="D'haeseleer P."/>
            <person name="Chain P."/>
            <person name="Bristow J."/>
            <person name="Eisen J.A."/>
            <person name="Markowitz V."/>
            <person name="Hugenholtz P."/>
            <person name="Goker M."/>
            <person name="Pukall R."/>
            <person name="Klenk H.P."/>
            <person name="Kyrpides N.C."/>
        </authorList>
    </citation>
    <scope>NUCLEOTIDE SEQUENCE [LARGE SCALE GENOMIC DNA]</scope>
    <source>
        <strain evidence="2">ATCC 51767 / DSM 10542 / NCFB 3025 / ST-74</strain>
    </source>
</reference>
<sequence length="202" mass="21064">MLSRVTVSSAPVTPSTLQTVLVGPPASGKSTVGELLAEATGRPFVDADAASADFYAEVGWSVERLGERASEVGFAQAHGEWEVALAQAVERLVETSPGAVLSLGVGHSHVTDDALFARVVRALASADQVVLLRPSADPAVSLEVLRRRCVADKGTTWHVGDEDWLAMWLTDGRDEAVATHLVLTGDDTPAETVAAVAALGGR</sequence>
<dbReference type="HOGENOM" id="CLU_057607_4_3_11"/>
<dbReference type="OrthoDB" id="484214at2"/>
<dbReference type="EMBL" id="CP001819">
    <property type="protein sequence ID" value="ACZ22063.1"/>
    <property type="molecule type" value="Genomic_DNA"/>
</dbReference>
<organism evidence="1 2">
    <name type="scientific">Sanguibacter keddieii (strain ATCC 51767 / DSM 10542 / NCFB 3025 / ST-74)</name>
    <dbReference type="NCBI Taxonomy" id="446469"/>
    <lineage>
        <taxon>Bacteria</taxon>
        <taxon>Bacillati</taxon>
        <taxon>Actinomycetota</taxon>
        <taxon>Actinomycetes</taxon>
        <taxon>Micrococcales</taxon>
        <taxon>Sanguibacteraceae</taxon>
        <taxon>Sanguibacter</taxon>
    </lineage>
</organism>